<feature type="transmembrane region" description="Helical" evidence="1">
    <location>
        <begin position="28"/>
        <end position="45"/>
    </location>
</feature>
<dbReference type="RefSeq" id="WP_171627483.1">
    <property type="nucleotide sequence ID" value="NZ_JABBPG010000009.1"/>
</dbReference>
<keyword evidence="1" id="KW-1133">Transmembrane helix</keyword>
<dbReference type="AlphaFoldDB" id="A0A849VGL7"/>
<dbReference type="Proteomes" id="UP000586305">
    <property type="component" value="Unassembled WGS sequence"/>
</dbReference>
<protein>
    <submittedName>
        <fullName evidence="2">Uncharacterized protein</fullName>
    </submittedName>
</protein>
<gene>
    <name evidence="2" type="ORF">HG263_18035</name>
</gene>
<keyword evidence="1" id="KW-0812">Transmembrane</keyword>
<name>A0A849VGL7_9GAMM</name>
<evidence type="ECO:0000256" key="1">
    <source>
        <dbReference type="SAM" id="Phobius"/>
    </source>
</evidence>
<reference evidence="2 3" key="1">
    <citation type="submission" date="2020-04" db="EMBL/GenBank/DDBJ databases">
        <title>Pseudoalteromonas caenipelagi sp. nov., isolated from a tidal flat.</title>
        <authorList>
            <person name="Park S."/>
            <person name="Yoon J.-H."/>
        </authorList>
    </citation>
    <scope>NUCLEOTIDE SEQUENCE [LARGE SCALE GENOMIC DNA]</scope>
    <source>
        <strain evidence="2 3">JBTF-M23</strain>
    </source>
</reference>
<comment type="caution">
    <text evidence="2">The sequence shown here is derived from an EMBL/GenBank/DDBJ whole genome shotgun (WGS) entry which is preliminary data.</text>
</comment>
<sequence>MVWFLLSLLSAVILYVEAVRKGMPIKRWVFAGLMCGPGAWYLFNVHHRRAWLRSQVTTYCIWKA</sequence>
<accession>A0A849VGL7</accession>
<organism evidence="2 3">
    <name type="scientific">Pseudoalteromonas caenipelagi</name>
    <dbReference type="NCBI Taxonomy" id="2726988"/>
    <lineage>
        <taxon>Bacteria</taxon>
        <taxon>Pseudomonadati</taxon>
        <taxon>Pseudomonadota</taxon>
        <taxon>Gammaproteobacteria</taxon>
        <taxon>Alteromonadales</taxon>
        <taxon>Pseudoalteromonadaceae</taxon>
        <taxon>Pseudoalteromonas</taxon>
    </lineage>
</organism>
<evidence type="ECO:0000313" key="2">
    <source>
        <dbReference type="EMBL" id="NOU52426.1"/>
    </source>
</evidence>
<keyword evidence="1" id="KW-0472">Membrane</keyword>
<proteinExistence type="predicted"/>
<keyword evidence="3" id="KW-1185">Reference proteome</keyword>
<dbReference type="EMBL" id="JABBPG010000009">
    <property type="protein sequence ID" value="NOU52426.1"/>
    <property type="molecule type" value="Genomic_DNA"/>
</dbReference>
<evidence type="ECO:0000313" key="3">
    <source>
        <dbReference type="Proteomes" id="UP000586305"/>
    </source>
</evidence>